<dbReference type="PROSITE" id="PS50112">
    <property type="entry name" value="PAS"/>
    <property type="match status" value="1"/>
</dbReference>
<accession>A0A2U1K4F8</accession>
<feature type="domain" description="Sigma-54 factor interaction" evidence="8">
    <location>
        <begin position="240"/>
        <end position="470"/>
    </location>
</feature>
<dbReference type="Gene3D" id="3.30.450.20">
    <property type="entry name" value="PAS domain"/>
    <property type="match status" value="1"/>
</dbReference>
<keyword evidence="3" id="KW-0067">ATP-binding</keyword>
<dbReference type="EMBL" id="QCZG01000010">
    <property type="protein sequence ID" value="PWA12282.1"/>
    <property type="molecule type" value="Genomic_DNA"/>
</dbReference>
<dbReference type="InterPro" id="IPR035965">
    <property type="entry name" value="PAS-like_dom_sf"/>
</dbReference>
<keyword evidence="5" id="KW-0804">Transcription</keyword>
<name>A0A2U1K4F8_9BACI</name>
<dbReference type="NCBIfam" id="TIGR04381">
    <property type="entry name" value="HTH_TypR"/>
    <property type="match status" value="1"/>
</dbReference>
<evidence type="ECO:0000256" key="3">
    <source>
        <dbReference type="ARBA" id="ARBA00022840"/>
    </source>
</evidence>
<feature type="coiled-coil region" evidence="7">
    <location>
        <begin position="211"/>
        <end position="238"/>
    </location>
</feature>
<keyword evidence="11" id="KW-1185">Reference proteome</keyword>
<evidence type="ECO:0000259" key="9">
    <source>
        <dbReference type="PROSITE" id="PS50112"/>
    </source>
</evidence>
<dbReference type="InterPro" id="IPR000014">
    <property type="entry name" value="PAS"/>
</dbReference>
<evidence type="ECO:0000256" key="1">
    <source>
        <dbReference type="ARBA" id="ARBA00022741"/>
    </source>
</evidence>
<dbReference type="NCBIfam" id="TIGR00229">
    <property type="entry name" value="sensory_box"/>
    <property type="match status" value="1"/>
</dbReference>
<dbReference type="Gene3D" id="1.10.8.60">
    <property type="match status" value="1"/>
</dbReference>
<dbReference type="InterPro" id="IPR025944">
    <property type="entry name" value="Sigma_54_int_dom_CS"/>
</dbReference>
<sequence>MFDFLEILPFPVIVTDHTGVIESYNQSFCRLAKNRPVQGDIKTLFSEWEMYDGNLVVAKLRNKPYLLLPEFFKKEEKAFIVYFVMKGQFIEFFQQKMHELQDLKKLYETIIENSLDVIYITDRDGNTLRVSSNIEKLTGYPKESFIGKNVKDFVRKGKFKESMTLKVLQKGEMVSSVAEIDSLNLKTAIPVINDEGEIYKVVTFVRNLTELNQIYNELNNALKLKNRYKRELDNIKKSDVIVKSKKMKEIFETADRIANVDATVLILGETGVGKDVLANHIYRTSDRNEKGKLIKINCGAIPYHLLESELFGYEAGAFTGAKQSGKPGMFELAHKGVLFLDEVGELPLVLQVKLLRVLQEKQIQRIGSTKPKEIDVRLIAATNRNLKELVGKGEFREDLYYRLNVVPIHIPPLRERKEEILPLVQSLIEKNNEKYHFNKVFDKDLKEFFYNYEWPGNIRELSNLVERLILTIPDNMIKFSDLPEEYQNIRVDSLDLVDQAVKVNDMGIKPLKEAVEEVERYLLANALEKFGSTYKIARELKTSQTTIVRKLKKYNLLVQHHSS</sequence>
<dbReference type="Pfam" id="PF00158">
    <property type="entry name" value="Sigma54_activat"/>
    <property type="match status" value="1"/>
</dbReference>
<dbReference type="RefSeq" id="WP_116554105.1">
    <property type="nucleotide sequence ID" value="NZ_QCZG01000010.1"/>
</dbReference>
<dbReference type="CDD" id="cd00130">
    <property type="entry name" value="PAS"/>
    <property type="match status" value="1"/>
</dbReference>
<dbReference type="SMART" id="SM00382">
    <property type="entry name" value="AAA"/>
    <property type="match status" value="1"/>
</dbReference>
<dbReference type="Gene3D" id="1.10.10.60">
    <property type="entry name" value="Homeodomain-like"/>
    <property type="match status" value="1"/>
</dbReference>
<protein>
    <recommendedName>
        <fullName evidence="6">HTH-type transcriptional regulatory protein TyrR</fullName>
    </recommendedName>
</protein>
<evidence type="ECO:0000256" key="2">
    <source>
        <dbReference type="ARBA" id="ARBA00022797"/>
    </source>
</evidence>
<dbReference type="SMART" id="SM00091">
    <property type="entry name" value="PAS"/>
    <property type="match status" value="2"/>
</dbReference>
<keyword evidence="2" id="KW-0058">Aromatic hydrocarbons catabolism</keyword>
<dbReference type="InterPro" id="IPR058031">
    <property type="entry name" value="AAA_lid_NorR"/>
</dbReference>
<dbReference type="PROSITE" id="PS00675">
    <property type="entry name" value="SIGMA54_INTERACT_1"/>
    <property type="match status" value="1"/>
</dbReference>
<dbReference type="InterPro" id="IPR002078">
    <property type="entry name" value="Sigma_54_int"/>
</dbReference>
<dbReference type="InterPro" id="IPR025662">
    <property type="entry name" value="Sigma_54_int_dom_ATP-bd_1"/>
</dbReference>
<evidence type="ECO:0000256" key="4">
    <source>
        <dbReference type="ARBA" id="ARBA00023015"/>
    </source>
</evidence>
<evidence type="ECO:0000256" key="7">
    <source>
        <dbReference type="SAM" id="Coils"/>
    </source>
</evidence>
<evidence type="ECO:0000259" key="8">
    <source>
        <dbReference type="PROSITE" id="PS50045"/>
    </source>
</evidence>
<organism evidence="10 11">
    <name type="scientific">Pueribacillus theae</name>
    <dbReference type="NCBI Taxonomy" id="2171751"/>
    <lineage>
        <taxon>Bacteria</taxon>
        <taxon>Bacillati</taxon>
        <taxon>Bacillota</taxon>
        <taxon>Bacilli</taxon>
        <taxon>Bacillales</taxon>
        <taxon>Bacillaceae</taxon>
        <taxon>Pueribacillus</taxon>
    </lineage>
</organism>
<comment type="caution">
    <text evidence="10">The sequence shown here is derived from an EMBL/GenBank/DDBJ whole genome shotgun (WGS) entry which is preliminary data.</text>
</comment>
<dbReference type="SUPFAM" id="SSF52540">
    <property type="entry name" value="P-loop containing nucleoside triphosphate hydrolases"/>
    <property type="match status" value="1"/>
</dbReference>
<dbReference type="PROSITE" id="PS00688">
    <property type="entry name" value="SIGMA54_INTERACT_3"/>
    <property type="match status" value="1"/>
</dbReference>
<dbReference type="Pfam" id="PF00989">
    <property type="entry name" value="PAS"/>
    <property type="match status" value="1"/>
</dbReference>
<dbReference type="Proteomes" id="UP000245998">
    <property type="component" value="Unassembled WGS sequence"/>
</dbReference>
<gene>
    <name evidence="10" type="ORF">DCC39_06600</name>
</gene>
<dbReference type="InterPro" id="IPR030828">
    <property type="entry name" value="HTH_TyrR"/>
</dbReference>
<dbReference type="FunFam" id="3.40.50.300:FF:000006">
    <property type="entry name" value="DNA-binding transcriptional regulator NtrC"/>
    <property type="match status" value="1"/>
</dbReference>
<dbReference type="CDD" id="cd00009">
    <property type="entry name" value="AAA"/>
    <property type="match status" value="1"/>
</dbReference>
<dbReference type="GO" id="GO:0006355">
    <property type="term" value="P:regulation of DNA-templated transcription"/>
    <property type="evidence" value="ECO:0007669"/>
    <property type="project" value="InterPro"/>
</dbReference>
<dbReference type="GO" id="GO:0003677">
    <property type="term" value="F:DNA binding"/>
    <property type="evidence" value="ECO:0007669"/>
    <property type="project" value="UniProtKB-KW"/>
</dbReference>
<dbReference type="GO" id="GO:0005524">
    <property type="term" value="F:ATP binding"/>
    <property type="evidence" value="ECO:0007669"/>
    <property type="project" value="UniProtKB-KW"/>
</dbReference>
<evidence type="ECO:0000313" key="10">
    <source>
        <dbReference type="EMBL" id="PWA12282.1"/>
    </source>
</evidence>
<dbReference type="SUPFAM" id="SSF55785">
    <property type="entry name" value="PYP-like sensor domain (PAS domain)"/>
    <property type="match status" value="1"/>
</dbReference>
<keyword evidence="1" id="KW-0547">Nucleotide-binding</keyword>
<dbReference type="Pfam" id="PF18024">
    <property type="entry name" value="HTH_50"/>
    <property type="match status" value="1"/>
</dbReference>
<keyword evidence="7" id="KW-0175">Coiled coil</keyword>
<dbReference type="Pfam" id="PF25601">
    <property type="entry name" value="AAA_lid_14"/>
    <property type="match status" value="1"/>
</dbReference>
<evidence type="ECO:0000313" key="11">
    <source>
        <dbReference type="Proteomes" id="UP000245998"/>
    </source>
</evidence>
<evidence type="ECO:0000256" key="6">
    <source>
        <dbReference type="ARBA" id="ARBA00029500"/>
    </source>
</evidence>
<dbReference type="AlphaFoldDB" id="A0A2U1K4F8"/>
<dbReference type="InterPro" id="IPR009057">
    <property type="entry name" value="Homeodomain-like_sf"/>
</dbReference>
<dbReference type="OrthoDB" id="9771372at2"/>
<keyword evidence="4" id="KW-0805">Transcription regulation</keyword>
<dbReference type="PANTHER" id="PTHR32071">
    <property type="entry name" value="TRANSCRIPTIONAL REGULATORY PROTEIN"/>
    <property type="match status" value="1"/>
</dbReference>
<dbReference type="Gene3D" id="3.40.50.300">
    <property type="entry name" value="P-loop containing nucleotide triphosphate hydrolases"/>
    <property type="match status" value="1"/>
</dbReference>
<feature type="domain" description="PAS" evidence="9">
    <location>
        <begin position="103"/>
        <end position="154"/>
    </location>
</feature>
<dbReference type="InterPro" id="IPR003593">
    <property type="entry name" value="AAA+_ATPase"/>
</dbReference>
<dbReference type="InterPro" id="IPR013767">
    <property type="entry name" value="PAS_fold"/>
</dbReference>
<reference evidence="10 11" key="1">
    <citation type="submission" date="2018-04" db="EMBL/GenBank/DDBJ databases">
        <title>Camelliibacillus theae gen. nov., sp. nov., isolated from Pu'er tea.</title>
        <authorList>
            <person name="Niu L."/>
        </authorList>
    </citation>
    <scope>NUCLEOTIDE SEQUENCE [LARGE SCALE GENOMIC DNA]</scope>
    <source>
        <strain evidence="10 11">T8</strain>
    </source>
</reference>
<dbReference type="PROSITE" id="PS50045">
    <property type="entry name" value="SIGMA54_INTERACT_4"/>
    <property type="match status" value="1"/>
</dbReference>
<evidence type="ECO:0000256" key="5">
    <source>
        <dbReference type="ARBA" id="ARBA00023163"/>
    </source>
</evidence>
<dbReference type="SUPFAM" id="SSF46689">
    <property type="entry name" value="Homeodomain-like"/>
    <property type="match status" value="1"/>
</dbReference>
<proteinExistence type="predicted"/>
<dbReference type="PANTHER" id="PTHR32071:SF57">
    <property type="entry name" value="C4-DICARBOXYLATE TRANSPORT TRANSCRIPTIONAL REGULATORY PROTEIN DCTD"/>
    <property type="match status" value="1"/>
</dbReference>
<dbReference type="InterPro" id="IPR027417">
    <property type="entry name" value="P-loop_NTPase"/>
</dbReference>